<keyword evidence="10 14" id="KW-0238">DNA-binding</keyword>
<evidence type="ECO:0000256" key="6">
    <source>
        <dbReference type="ARBA" id="ARBA00022723"/>
    </source>
</evidence>
<evidence type="ECO:0000256" key="9">
    <source>
        <dbReference type="ARBA" id="ARBA00023029"/>
    </source>
</evidence>
<feature type="region of interest" description="Disordered" evidence="15">
    <location>
        <begin position="1"/>
        <end position="26"/>
    </location>
</feature>
<keyword evidence="8" id="KW-0460">Magnesium</keyword>
<dbReference type="Proteomes" id="UP000000759">
    <property type="component" value="Chromosome 1"/>
</dbReference>
<feature type="domain" description="Spo11/DNA topoisomerase VI subunit A N-terminal" evidence="16">
    <location>
        <begin position="144"/>
        <end position="205"/>
    </location>
</feature>
<comment type="cofactor">
    <cofactor evidence="2">
        <name>Mg(2+)</name>
        <dbReference type="ChEBI" id="CHEBI:18420"/>
    </cofactor>
</comment>
<keyword evidence="6" id="KW-0479">Metal-binding</keyword>
<evidence type="ECO:0000256" key="4">
    <source>
        <dbReference type="ARBA" id="ARBA00006559"/>
    </source>
</evidence>
<evidence type="ECO:0000256" key="3">
    <source>
        <dbReference type="ARBA" id="ARBA00004123"/>
    </source>
</evidence>
<reference evidence="18 19" key="1">
    <citation type="journal article" date="2008" name="Nature">
        <title>The Phaeodactylum genome reveals the evolutionary history of diatom genomes.</title>
        <authorList>
            <person name="Bowler C."/>
            <person name="Allen A.E."/>
            <person name="Badger J.H."/>
            <person name="Grimwood J."/>
            <person name="Jabbari K."/>
            <person name="Kuo A."/>
            <person name="Maheswari U."/>
            <person name="Martens C."/>
            <person name="Maumus F."/>
            <person name="Otillar R.P."/>
            <person name="Rayko E."/>
            <person name="Salamov A."/>
            <person name="Vandepoele K."/>
            <person name="Beszteri B."/>
            <person name="Gruber A."/>
            <person name="Heijde M."/>
            <person name="Katinka M."/>
            <person name="Mock T."/>
            <person name="Valentin K."/>
            <person name="Verret F."/>
            <person name="Berges J.A."/>
            <person name="Brownlee C."/>
            <person name="Cadoret J.P."/>
            <person name="Chiovitti A."/>
            <person name="Choi C.J."/>
            <person name="Coesel S."/>
            <person name="De Martino A."/>
            <person name="Detter J.C."/>
            <person name="Durkin C."/>
            <person name="Falciatore A."/>
            <person name="Fournet J."/>
            <person name="Haruta M."/>
            <person name="Huysman M.J."/>
            <person name="Jenkins B.D."/>
            <person name="Jiroutova K."/>
            <person name="Jorgensen R.E."/>
            <person name="Joubert Y."/>
            <person name="Kaplan A."/>
            <person name="Kroger N."/>
            <person name="Kroth P.G."/>
            <person name="La Roche J."/>
            <person name="Lindquist E."/>
            <person name="Lommer M."/>
            <person name="Martin-Jezequel V."/>
            <person name="Lopez P.J."/>
            <person name="Lucas S."/>
            <person name="Mangogna M."/>
            <person name="McGinnis K."/>
            <person name="Medlin L.K."/>
            <person name="Montsant A."/>
            <person name="Oudot-Le Secq M.P."/>
            <person name="Napoli C."/>
            <person name="Obornik M."/>
            <person name="Parker M.S."/>
            <person name="Petit J.L."/>
            <person name="Porcel B.M."/>
            <person name="Poulsen N."/>
            <person name="Robison M."/>
            <person name="Rychlewski L."/>
            <person name="Rynearson T.A."/>
            <person name="Schmutz J."/>
            <person name="Shapiro H."/>
            <person name="Siaut M."/>
            <person name="Stanley M."/>
            <person name="Sussman M.R."/>
            <person name="Taylor A.R."/>
            <person name="Vardi A."/>
            <person name="von Dassow P."/>
            <person name="Vyverman W."/>
            <person name="Willis A."/>
            <person name="Wyrwicz L.S."/>
            <person name="Rokhsar D.S."/>
            <person name="Weissenbach J."/>
            <person name="Armbrust E.V."/>
            <person name="Green B.R."/>
            <person name="Van de Peer Y."/>
            <person name="Grigoriev I.V."/>
        </authorList>
    </citation>
    <scope>NUCLEOTIDE SEQUENCE [LARGE SCALE GENOMIC DNA]</scope>
    <source>
        <strain evidence="18 19">CCAP 1055/1</strain>
    </source>
</reference>
<evidence type="ECO:0000256" key="7">
    <source>
        <dbReference type="ARBA" id="ARBA00022741"/>
    </source>
</evidence>
<dbReference type="HOGENOM" id="CLU_037229_1_0_1"/>
<dbReference type="InterPro" id="IPR013049">
    <property type="entry name" value="Spo11/TopoVI_A_N"/>
</dbReference>
<gene>
    <name evidence="18" type="primary">TOP6A</name>
    <name evidence="18" type="ORF">PHATRDRAFT_24838</name>
</gene>
<protein>
    <recommendedName>
        <fullName evidence="5">DNA topoisomerase (ATP-hydrolyzing)</fullName>
        <ecNumber evidence="5">5.6.2.2</ecNumber>
    </recommendedName>
    <alternativeName>
        <fullName evidence="13">Meiotic recombination protein SPO11-3</fullName>
    </alternativeName>
</protein>
<keyword evidence="7" id="KW-0547">Nucleotide-binding</keyword>
<keyword evidence="19" id="KW-1185">Reference proteome</keyword>
<evidence type="ECO:0000256" key="15">
    <source>
        <dbReference type="SAM" id="MobiDB-lite"/>
    </source>
</evidence>
<evidence type="ECO:0000256" key="8">
    <source>
        <dbReference type="ARBA" id="ARBA00022842"/>
    </source>
</evidence>
<dbReference type="GO" id="GO:0005524">
    <property type="term" value="F:ATP binding"/>
    <property type="evidence" value="ECO:0007669"/>
    <property type="project" value="InterPro"/>
</dbReference>
<keyword evidence="9 14" id="KW-0799">Topoisomerase</keyword>
<dbReference type="SUPFAM" id="SSF56726">
    <property type="entry name" value="DNA topoisomerase IV, alpha subunit"/>
    <property type="match status" value="1"/>
</dbReference>
<evidence type="ECO:0000259" key="16">
    <source>
        <dbReference type="Pfam" id="PF04406"/>
    </source>
</evidence>
<dbReference type="FunFam" id="1.10.10.10:FF:000387">
    <property type="entry name" value="DNA topoisomerase 6 subunit A"/>
    <property type="match status" value="1"/>
</dbReference>
<dbReference type="FunFam" id="3.40.1360.10:FF:000003">
    <property type="entry name" value="DNA topoisomerase 6 subunit A"/>
    <property type="match status" value="1"/>
</dbReference>
<sequence length="430" mass="48401">MASRNRREPLASGPAPRPDMSATSTRKRKAVALAADADLVLRKCRQLRQSLEAKAEIESSVVGVLPEGIPSDIVEVVELPATQVLEGMEAMALHIAQQVLERKGFSLEIPSRAASNQIYVKEWDRIVLGGKRSSRSFLNVKESRKSAITLRVMQLLHAVLMKRIHITKRDLFYTDVKLFVDQAESDGVLDDVATMIGCTRSNLHVVASDKGLVVGRIQFEEDGDFIDCTKMGVGGKAIPPYIDKIENIASDAEFILLVEKEAAYMRMAEDRFYHRYPCIIITAKGQPDVATRMFLARITSELKIPVLGLVDSDPYGLKILSVYMSGSKNMSYDSASLTTPDIKWLGLRPSDLDKYDLPEQCRLDMTENDIKTGKEMMKEDFIQKNPEWMKELEIMVKTKKKAEIQALSSFGFQYVTEQYLPRKLKEGDWI</sequence>
<evidence type="ECO:0000256" key="13">
    <source>
        <dbReference type="ARBA" id="ARBA00082656"/>
    </source>
</evidence>
<evidence type="ECO:0000256" key="14">
    <source>
        <dbReference type="PROSITE-ProRule" id="PRU01385"/>
    </source>
</evidence>
<comment type="subcellular location">
    <subcellularLocation>
        <location evidence="3">Nucleus</location>
    </subcellularLocation>
</comment>
<dbReference type="Gene3D" id="3.40.1360.10">
    <property type="match status" value="1"/>
</dbReference>
<dbReference type="HAMAP" id="MF_00132">
    <property type="entry name" value="Top6A"/>
    <property type="match status" value="1"/>
</dbReference>
<comment type="similarity">
    <text evidence="4 14">Belongs to the TOP6A family.</text>
</comment>
<dbReference type="InterPro" id="IPR036388">
    <property type="entry name" value="WH-like_DNA-bd_sf"/>
</dbReference>
<dbReference type="GO" id="GO:0000706">
    <property type="term" value="P:meiotic DNA double-strand break processing"/>
    <property type="evidence" value="ECO:0007669"/>
    <property type="project" value="TreeGrafter"/>
</dbReference>
<dbReference type="InterPro" id="IPR036078">
    <property type="entry name" value="Spo11/TopoVI_A_sf"/>
</dbReference>
<dbReference type="GeneID" id="7196214"/>
<dbReference type="EMBL" id="CM000605">
    <property type="protein sequence ID" value="EEC51815.1"/>
    <property type="molecule type" value="Genomic_DNA"/>
</dbReference>
<evidence type="ECO:0000256" key="12">
    <source>
        <dbReference type="ARBA" id="ARBA00023242"/>
    </source>
</evidence>
<feature type="active site" description="O-(5'-phospho-DNA)-tyrosine intermediate" evidence="14">
    <location>
        <position position="173"/>
    </location>
</feature>
<dbReference type="eggNOG" id="KOG2795">
    <property type="taxonomic scope" value="Eukaryota"/>
</dbReference>
<comment type="catalytic activity">
    <reaction evidence="1 14">
        <text>ATP-dependent breakage, passage and rejoining of double-stranded DNA.</text>
        <dbReference type="EC" id="5.6.2.2"/>
    </reaction>
</comment>
<evidence type="ECO:0000313" key="18">
    <source>
        <dbReference type="EMBL" id="EEC51815.1"/>
    </source>
</evidence>
<dbReference type="GO" id="GO:0003918">
    <property type="term" value="F:DNA topoisomerase type II (double strand cut, ATP-hydrolyzing) activity"/>
    <property type="evidence" value="ECO:0007669"/>
    <property type="project" value="UniProtKB-UniRule"/>
</dbReference>
<dbReference type="PRINTS" id="PR01550">
    <property type="entry name" value="TOP6AFAMILY"/>
</dbReference>
<dbReference type="PANTHER" id="PTHR10848">
    <property type="entry name" value="MEIOTIC RECOMBINATION PROTEIN SPO11"/>
    <property type="match status" value="1"/>
</dbReference>
<dbReference type="OMA" id="IETAGMF"/>
<feature type="domain" description="Topoisomerase 6 subunit A/Spo11 TOPRIM" evidence="17">
    <location>
        <begin position="254"/>
        <end position="424"/>
    </location>
</feature>
<dbReference type="Pfam" id="PF04406">
    <property type="entry name" value="TP6A_N"/>
    <property type="match status" value="1"/>
</dbReference>
<evidence type="ECO:0000256" key="1">
    <source>
        <dbReference type="ARBA" id="ARBA00000185"/>
    </source>
</evidence>
<evidence type="ECO:0000259" key="17">
    <source>
        <dbReference type="Pfam" id="PF21180"/>
    </source>
</evidence>
<reference evidence="19" key="2">
    <citation type="submission" date="2008-08" db="EMBL/GenBank/DDBJ databases">
        <authorList>
            <consortium name="Diatom Consortium"/>
            <person name="Grigoriev I."/>
            <person name="Grimwood J."/>
            <person name="Kuo A."/>
            <person name="Otillar R.P."/>
            <person name="Salamov A."/>
            <person name="Detter J.C."/>
            <person name="Lindquist E."/>
            <person name="Shapiro H."/>
            <person name="Lucas S."/>
            <person name="Glavina del Rio T."/>
            <person name="Pitluck S."/>
            <person name="Rokhsar D."/>
            <person name="Bowler C."/>
        </authorList>
    </citation>
    <scope>GENOME REANNOTATION</scope>
    <source>
        <strain evidence="19">CCAP 1055/1</strain>
    </source>
</reference>
<keyword evidence="12" id="KW-0539">Nucleus</keyword>
<dbReference type="CDD" id="cd00223">
    <property type="entry name" value="TOPRIM_TopoIIB_SPO"/>
    <property type="match status" value="1"/>
</dbReference>
<dbReference type="EC" id="5.6.2.2" evidence="5"/>
<dbReference type="SMR" id="B7FQ86"/>
<dbReference type="RefSeq" id="XP_002177352.1">
    <property type="nucleotide sequence ID" value="XM_002177316.1"/>
</dbReference>
<dbReference type="OrthoDB" id="5377392at2759"/>
<name>B7FQ86_PHATC</name>
<proteinExistence type="inferred from homology"/>
<dbReference type="Pfam" id="PF21180">
    <property type="entry name" value="TOP6A-Spo11_Toprim"/>
    <property type="match status" value="1"/>
</dbReference>
<dbReference type="GO" id="GO:0042138">
    <property type="term" value="P:meiotic DNA double-strand break formation"/>
    <property type="evidence" value="ECO:0007669"/>
    <property type="project" value="TreeGrafter"/>
</dbReference>
<dbReference type="PANTHER" id="PTHR10848:SF0">
    <property type="entry name" value="MEIOTIC RECOMBINATION PROTEIN SPO11"/>
    <property type="match status" value="1"/>
</dbReference>
<dbReference type="GO" id="GO:0003677">
    <property type="term" value="F:DNA binding"/>
    <property type="evidence" value="ECO:0007669"/>
    <property type="project" value="UniProtKB-UniRule"/>
</dbReference>
<dbReference type="InterPro" id="IPR002815">
    <property type="entry name" value="Spo11/TopoVI_A"/>
</dbReference>
<dbReference type="Gene3D" id="1.10.10.10">
    <property type="entry name" value="Winged helix-like DNA-binding domain superfamily/Winged helix DNA-binding domain"/>
    <property type="match status" value="1"/>
</dbReference>
<evidence type="ECO:0000256" key="5">
    <source>
        <dbReference type="ARBA" id="ARBA00012895"/>
    </source>
</evidence>
<dbReference type="GO" id="GO:0007131">
    <property type="term" value="P:reciprocal meiotic recombination"/>
    <property type="evidence" value="ECO:0007669"/>
    <property type="project" value="TreeGrafter"/>
</dbReference>
<evidence type="ECO:0000256" key="10">
    <source>
        <dbReference type="ARBA" id="ARBA00023125"/>
    </source>
</evidence>
<dbReference type="PROSITE" id="PS52041">
    <property type="entry name" value="TOPO_IIB"/>
    <property type="match status" value="1"/>
</dbReference>
<dbReference type="KEGG" id="pti:PHATRDRAFT_24838"/>
<evidence type="ECO:0000256" key="2">
    <source>
        <dbReference type="ARBA" id="ARBA00001946"/>
    </source>
</evidence>
<dbReference type="GO" id="GO:0006265">
    <property type="term" value="P:DNA topological change"/>
    <property type="evidence" value="ECO:0007669"/>
    <property type="project" value="InterPro"/>
</dbReference>
<accession>B7FQ86</accession>
<dbReference type="GO" id="GO:0000228">
    <property type="term" value="C:nuclear chromosome"/>
    <property type="evidence" value="ECO:0007669"/>
    <property type="project" value="TreeGrafter"/>
</dbReference>
<dbReference type="PRINTS" id="PR01552">
    <property type="entry name" value="TPISMRASE6A"/>
</dbReference>
<dbReference type="STRING" id="556484.B7FQ86"/>
<dbReference type="InParanoid" id="B7FQ86"/>
<dbReference type="GO" id="GO:0046872">
    <property type="term" value="F:metal ion binding"/>
    <property type="evidence" value="ECO:0007669"/>
    <property type="project" value="UniProtKB-KW"/>
</dbReference>
<dbReference type="PaxDb" id="2850-Phatr24838"/>
<evidence type="ECO:0000256" key="11">
    <source>
        <dbReference type="ARBA" id="ARBA00023235"/>
    </source>
</evidence>
<keyword evidence="11 14" id="KW-0413">Isomerase</keyword>
<dbReference type="InterPro" id="IPR004085">
    <property type="entry name" value="TopoVI_A"/>
</dbReference>
<evidence type="ECO:0000313" key="19">
    <source>
        <dbReference type="Proteomes" id="UP000000759"/>
    </source>
</evidence>
<dbReference type="AlphaFoldDB" id="B7FQ86"/>
<dbReference type="InterPro" id="IPR034136">
    <property type="entry name" value="TOPRIM_Topo6A/Spo11"/>
</dbReference>
<organism evidence="18 19">
    <name type="scientific">Phaeodactylum tricornutum (strain CCAP 1055/1)</name>
    <dbReference type="NCBI Taxonomy" id="556484"/>
    <lineage>
        <taxon>Eukaryota</taxon>
        <taxon>Sar</taxon>
        <taxon>Stramenopiles</taxon>
        <taxon>Ochrophyta</taxon>
        <taxon>Bacillariophyta</taxon>
        <taxon>Bacillariophyceae</taxon>
        <taxon>Bacillariophycidae</taxon>
        <taxon>Naviculales</taxon>
        <taxon>Phaeodactylaceae</taxon>
        <taxon>Phaeodactylum</taxon>
    </lineage>
</organism>